<organism evidence="1">
    <name type="scientific">Arundo donax</name>
    <name type="common">Giant reed</name>
    <name type="synonym">Donax arundinaceus</name>
    <dbReference type="NCBI Taxonomy" id="35708"/>
    <lineage>
        <taxon>Eukaryota</taxon>
        <taxon>Viridiplantae</taxon>
        <taxon>Streptophyta</taxon>
        <taxon>Embryophyta</taxon>
        <taxon>Tracheophyta</taxon>
        <taxon>Spermatophyta</taxon>
        <taxon>Magnoliopsida</taxon>
        <taxon>Liliopsida</taxon>
        <taxon>Poales</taxon>
        <taxon>Poaceae</taxon>
        <taxon>PACMAD clade</taxon>
        <taxon>Arundinoideae</taxon>
        <taxon>Arundineae</taxon>
        <taxon>Arundo</taxon>
    </lineage>
</organism>
<protein>
    <submittedName>
        <fullName evidence="1">Uncharacterized protein</fullName>
    </submittedName>
</protein>
<reference evidence="1" key="1">
    <citation type="submission" date="2014-09" db="EMBL/GenBank/DDBJ databases">
        <authorList>
            <person name="Magalhaes I.L.F."/>
            <person name="Oliveira U."/>
            <person name="Santos F.R."/>
            <person name="Vidigal T.H.D.A."/>
            <person name="Brescovit A.D."/>
            <person name="Santos A.J."/>
        </authorList>
    </citation>
    <scope>NUCLEOTIDE SEQUENCE</scope>
    <source>
        <tissue evidence="1">Shoot tissue taken approximately 20 cm above the soil surface</tissue>
    </source>
</reference>
<accession>A0A0A9ALW7</accession>
<name>A0A0A9ALW7_ARUDO</name>
<dbReference type="AlphaFoldDB" id="A0A0A9ALW7"/>
<sequence>MRWRVAVHRPPLPCRQQFDGRRWIPHLPSIVGRDSEAMDATNTRGGGRRWRIRCGPTRWMVRMAAARADAVTGEDGRGVGYRGCGRGWRWRCRRGGVMLTRIPLVIDLPAVAAPRARAVKDLRLAGTGRRRMVGTRERKLEGILIFSRELLCIS</sequence>
<proteinExistence type="predicted"/>
<reference evidence="1" key="2">
    <citation type="journal article" date="2015" name="Data Brief">
        <title>Shoot transcriptome of the giant reed, Arundo donax.</title>
        <authorList>
            <person name="Barrero R.A."/>
            <person name="Guerrero F.D."/>
            <person name="Moolhuijzen P."/>
            <person name="Goolsby J.A."/>
            <person name="Tidwell J."/>
            <person name="Bellgard S.E."/>
            <person name="Bellgard M.I."/>
        </authorList>
    </citation>
    <scope>NUCLEOTIDE SEQUENCE</scope>
    <source>
        <tissue evidence="1">Shoot tissue taken approximately 20 cm above the soil surface</tissue>
    </source>
</reference>
<evidence type="ECO:0000313" key="1">
    <source>
        <dbReference type="EMBL" id="JAD48072.1"/>
    </source>
</evidence>
<dbReference type="EMBL" id="GBRH01249823">
    <property type="protein sequence ID" value="JAD48072.1"/>
    <property type="molecule type" value="Transcribed_RNA"/>
</dbReference>